<sequence>MSTASATDILQHGHEADLEVSPLTGGSPVGFRNVWSVKNLPICMRKAADNVDIRRFRY</sequence>
<dbReference type="AlphaFoldDB" id="A0A9D4CZE0"/>
<reference evidence="1" key="1">
    <citation type="journal article" date="2019" name="bioRxiv">
        <title>The Genome of the Zebra Mussel, Dreissena polymorpha: A Resource for Invasive Species Research.</title>
        <authorList>
            <person name="McCartney M.A."/>
            <person name="Auch B."/>
            <person name="Kono T."/>
            <person name="Mallez S."/>
            <person name="Zhang Y."/>
            <person name="Obille A."/>
            <person name="Becker A."/>
            <person name="Abrahante J.E."/>
            <person name="Garbe J."/>
            <person name="Badalamenti J.P."/>
            <person name="Herman A."/>
            <person name="Mangelson H."/>
            <person name="Liachko I."/>
            <person name="Sullivan S."/>
            <person name="Sone E.D."/>
            <person name="Koren S."/>
            <person name="Silverstein K.A.T."/>
            <person name="Beckman K.B."/>
            <person name="Gohl D.M."/>
        </authorList>
    </citation>
    <scope>NUCLEOTIDE SEQUENCE</scope>
    <source>
        <strain evidence="1">Duluth1</strain>
        <tissue evidence="1">Whole animal</tissue>
    </source>
</reference>
<organism evidence="1 2">
    <name type="scientific">Dreissena polymorpha</name>
    <name type="common">Zebra mussel</name>
    <name type="synonym">Mytilus polymorpha</name>
    <dbReference type="NCBI Taxonomy" id="45954"/>
    <lineage>
        <taxon>Eukaryota</taxon>
        <taxon>Metazoa</taxon>
        <taxon>Spiralia</taxon>
        <taxon>Lophotrochozoa</taxon>
        <taxon>Mollusca</taxon>
        <taxon>Bivalvia</taxon>
        <taxon>Autobranchia</taxon>
        <taxon>Heteroconchia</taxon>
        <taxon>Euheterodonta</taxon>
        <taxon>Imparidentia</taxon>
        <taxon>Neoheterodontei</taxon>
        <taxon>Myida</taxon>
        <taxon>Dreissenoidea</taxon>
        <taxon>Dreissenidae</taxon>
        <taxon>Dreissena</taxon>
    </lineage>
</organism>
<dbReference type="EMBL" id="JAIWYP010000011">
    <property type="protein sequence ID" value="KAH3735795.1"/>
    <property type="molecule type" value="Genomic_DNA"/>
</dbReference>
<evidence type="ECO:0000313" key="2">
    <source>
        <dbReference type="Proteomes" id="UP000828390"/>
    </source>
</evidence>
<name>A0A9D4CZE0_DREPO</name>
<protein>
    <submittedName>
        <fullName evidence="1">Uncharacterized protein</fullName>
    </submittedName>
</protein>
<gene>
    <name evidence="1" type="ORF">DPMN_042353</name>
</gene>
<dbReference type="Proteomes" id="UP000828390">
    <property type="component" value="Unassembled WGS sequence"/>
</dbReference>
<reference evidence="1" key="2">
    <citation type="submission" date="2020-11" db="EMBL/GenBank/DDBJ databases">
        <authorList>
            <person name="McCartney M.A."/>
            <person name="Auch B."/>
            <person name="Kono T."/>
            <person name="Mallez S."/>
            <person name="Becker A."/>
            <person name="Gohl D.M."/>
            <person name="Silverstein K.A.T."/>
            <person name="Koren S."/>
            <person name="Bechman K.B."/>
            <person name="Herman A."/>
            <person name="Abrahante J.E."/>
            <person name="Garbe J."/>
        </authorList>
    </citation>
    <scope>NUCLEOTIDE SEQUENCE</scope>
    <source>
        <strain evidence="1">Duluth1</strain>
        <tissue evidence="1">Whole animal</tissue>
    </source>
</reference>
<comment type="caution">
    <text evidence="1">The sequence shown here is derived from an EMBL/GenBank/DDBJ whole genome shotgun (WGS) entry which is preliminary data.</text>
</comment>
<proteinExistence type="predicted"/>
<accession>A0A9D4CZE0</accession>
<keyword evidence="2" id="KW-1185">Reference proteome</keyword>
<evidence type="ECO:0000313" key="1">
    <source>
        <dbReference type="EMBL" id="KAH3735795.1"/>
    </source>
</evidence>